<protein>
    <submittedName>
        <fullName evidence="1">Uncharacterized protein</fullName>
    </submittedName>
</protein>
<evidence type="ECO:0000313" key="1">
    <source>
        <dbReference type="EMBL" id="MBB5792353.1"/>
    </source>
</evidence>
<organism evidence="1 2">
    <name type="scientific">Streptomyces caelestis</name>
    <dbReference type="NCBI Taxonomy" id="36816"/>
    <lineage>
        <taxon>Bacteria</taxon>
        <taxon>Bacillati</taxon>
        <taxon>Actinomycetota</taxon>
        <taxon>Actinomycetes</taxon>
        <taxon>Kitasatosporales</taxon>
        <taxon>Streptomycetaceae</taxon>
        <taxon>Streptomyces</taxon>
    </lineage>
</organism>
<proteinExistence type="predicted"/>
<keyword evidence="2" id="KW-1185">Reference proteome</keyword>
<dbReference type="EMBL" id="JACHNE010000001">
    <property type="protein sequence ID" value="MBB5792353.1"/>
    <property type="molecule type" value="Genomic_DNA"/>
</dbReference>
<sequence>MQPLVDNARLFGQRPKELAGLAAGHIVPPYATAIPTGEKATIEYAALVHTGVVRERHAESGTFEMLWGSW</sequence>
<dbReference type="AlphaFoldDB" id="A0A7W9GZ06"/>
<evidence type="ECO:0000313" key="2">
    <source>
        <dbReference type="Proteomes" id="UP000590647"/>
    </source>
</evidence>
<accession>A0A7W9GZ06</accession>
<comment type="caution">
    <text evidence="1">The sequence shown here is derived from an EMBL/GenBank/DDBJ whole genome shotgun (WGS) entry which is preliminary data.</text>
</comment>
<name>A0A7W9GZ06_9ACTN</name>
<gene>
    <name evidence="1" type="ORF">HDA41_000317</name>
</gene>
<reference evidence="1 2" key="1">
    <citation type="submission" date="2020-08" db="EMBL/GenBank/DDBJ databases">
        <title>Sequencing the genomes of 1000 actinobacteria strains.</title>
        <authorList>
            <person name="Klenk H.-P."/>
        </authorList>
    </citation>
    <scope>NUCLEOTIDE SEQUENCE [LARGE SCALE GENOMIC DNA]</scope>
    <source>
        <strain evidence="1 2">DSM 40084</strain>
    </source>
</reference>
<dbReference type="Proteomes" id="UP000590647">
    <property type="component" value="Unassembled WGS sequence"/>
</dbReference>